<dbReference type="EMBL" id="CP023671">
    <property type="protein sequence ID" value="AYE35217.1"/>
    <property type="molecule type" value="Genomic_DNA"/>
</dbReference>
<dbReference type="RefSeq" id="WP_066675178.1">
    <property type="nucleotide sequence ID" value="NZ_CP023671.1"/>
</dbReference>
<dbReference type="Proteomes" id="UP000280586">
    <property type="component" value="Chromosome"/>
</dbReference>
<name>A0A9N7PLB2_CLOSE</name>
<dbReference type="AlphaFoldDB" id="A0A9N7PLB2"/>
<evidence type="ECO:0000313" key="3">
    <source>
        <dbReference type="Proteomes" id="UP000280586"/>
    </source>
</evidence>
<evidence type="ECO:0000313" key="1">
    <source>
        <dbReference type="EMBL" id="AYE35217.1"/>
    </source>
</evidence>
<sequence>MIKVTLLPILIYKYSTIPDSIIIEDDILIYKKPYQENGSVLLDIVLYDLNKNEHKTLETVTNIPNENIGNLSMDNGLIVWNKLFELPSTEFPKYNFSYENYNIYTYDIKSELKDSFKIDDECFYYSPYIFNNKIALVKIFKDHFFYSEIAIYDLNNKNIDSVINQNTIPNKDYIENIKGNPEMNKDFLIWSQDCYGNNLVYDIKRKEFIEIIPNDFLYEKQYYINPYKLWGNKVYIKGVIDDKPINSIYIIK</sequence>
<reference evidence="2" key="2">
    <citation type="submission" date="2022-06" db="EMBL/GenBank/DDBJ databases">
        <authorList>
            <person name="Holder M.E."/>
            <person name="Ajami N.J."/>
            <person name="Petrosino J.F."/>
        </authorList>
    </citation>
    <scope>NUCLEOTIDE SEQUENCE</scope>
    <source>
        <strain evidence="2">RMA 8861</strain>
    </source>
</reference>
<accession>A0A9N7PLB2</accession>
<proteinExistence type="predicted"/>
<evidence type="ECO:0000313" key="2">
    <source>
        <dbReference type="EMBL" id="USS01812.1"/>
    </source>
</evidence>
<dbReference type="GeneID" id="303561552"/>
<dbReference type="Proteomes" id="UP001055437">
    <property type="component" value="Chromosome"/>
</dbReference>
<protein>
    <submittedName>
        <fullName evidence="1">Uncharacterized protein</fullName>
    </submittedName>
</protein>
<keyword evidence="4" id="KW-1185">Reference proteome</keyword>
<dbReference type="KEGG" id="csep:CP523_12730"/>
<gene>
    <name evidence="1" type="ORF">CP523_12730</name>
    <name evidence="2" type="ORF">NH397_05110</name>
</gene>
<evidence type="ECO:0000313" key="4">
    <source>
        <dbReference type="Proteomes" id="UP001055437"/>
    </source>
</evidence>
<dbReference type="EMBL" id="CP099799">
    <property type="protein sequence ID" value="USS01812.1"/>
    <property type="molecule type" value="Genomic_DNA"/>
</dbReference>
<organism evidence="1 3">
    <name type="scientific">Clostridium septicum</name>
    <dbReference type="NCBI Taxonomy" id="1504"/>
    <lineage>
        <taxon>Bacteria</taxon>
        <taxon>Bacillati</taxon>
        <taxon>Bacillota</taxon>
        <taxon>Clostridia</taxon>
        <taxon>Eubacteriales</taxon>
        <taxon>Clostridiaceae</taxon>
        <taxon>Clostridium</taxon>
    </lineage>
</organism>
<reference evidence="1 3" key="1">
    <citation type="submission" date="2017-09" db="EMBL/GenBank/DDBJ databases">
        <authorList>
            <person name="Thomas P."/>
            <person name="Seyboldt C."/>
        </authorList>
    </citation>
    <scope>NUCLEOTIDE SEQUENCE [LARGE SCALE GENOMIC DNA]</scope>
    <source>
        <strain evidence="1 3">DSM 7534</strain>
    </source>
</reference>